<dbReference type="InterPro" id="IPR050074">
    <property type="entry name" value="DHO_dehydrogenase"/>
</dbReference>
<evidence type="ECO:0000256" key="7">
    <source>
        <dbReference type="ARBA" id="ARBA00022643"/>
    </source>
</evidence>
<evidence type="ECO:0000256" key="8">
    <source>
        <dbReference type="ARBA" id="ARBA00022975"/>
    </source>
</evidence>
<keyword evidence="15" id="KW-1185">Reference proteome</keyword>
<evidence type="ECO:0000256" key="12">
    <source>
        <dbReference type="ARBA" id="ARBA00048996"/>
    </source>
</evidence>
<evidence type="ECO:0000256" key="5">
    <source>
        <dbReference type="ARBA" id="ARBA00018101"/>
    </source>
</evidence>
<accession>A0A1I0HWK3</accession>
<dbReference type="InterPro" id="IPR012135">
    <property type="entry name" value="Dihydroorotate_DH_1_2"/>
</dbReference>
<dbReference type="Proteomes" id="UP000198508">
    <property type="component" value="Unassembled WGS sequence"/>
</dbReference>
<evidence type="ECO:0000256" key="4">
    <source>
        <dbReference type="ARBA" id="ARBA00012061"/>
    </source>
</evidence>
<dbReference type="PIRSF" id="PIRSF000164">
    <property type="entry name" value="DHO_oxidase"/>
    <property type="match status" value="1"/>
</dbReference>
<dbReference type="Gene3D" id="3.20.20.70">
    <property type="entry name" value="Aldolase class I"/>
    <property type="match status" value="1"/>
</dbReference>
<protein>
    <recommendedName>
        <fullName evidence="5">Dihydroorotate dehydrogenase B (NAD(+)), catalytic subunit</fullName>
        <ecNumber evidence="4">1.3.1.14</ecNumber>
    </recommendedName>
    <alternativeName>
        <fullName evidence="10">Dihydroorotate oxidase B</fullName>
    </alternativeName>
    <alternativeName>
        <fullName evidence="11">Orotate reductase (NADH)</fullName>
    </alternativeName>
</protein>
<dbReference type="GO" id="GO:0005737">
    <property type="term" value="C:cytoplasm"/>
    <property type="evidence" value="ECO:0007669"/>
    <property type="project" value="InterPro"/>
</dbReference>
<dbReference type="GO" id="GO:0006207">
    <property type="term" value="P:'de novo' pyrimidine nucleobase biosynthetic process"/>
    <property type="evidence" value="ECO:0007669"/>
    <property type="project" value="TreeGrafter"/>
</dbReference>
<evidence type="ECO:0000256" key="6">
    <source>
        <dbReference type="ARBA" id="ARBA00022630"/>
    </source>
</evidence>
<dbReference type="InterPro" id="IPR005720">
    <property type="entry name" value="Dihydroorotate_DH_cat"/>
</dbReference>
<dbReference type="InterPro" id="IPR013785">
    <property type="entry name" value="Aldolase_TIM"/>
</dbReference>
<dbReference type="GeneID" id="93280181"/>
<evidence type="ECO:0000259" key="13">
    <source>
        <dbReference type="Pfam" id="PF01180"/>
    </source>
</evidence>
<dbReference type="AlphaFoldDB" id="A0A1I0HWK3"/>
<sequence>MADLSVRIPVGKRELCFKNPIMPAAAGLGDLIEYGKYYDLSRLGALMPNSIMMESGSVSRARKLYGAEYGYITSLGSNSLGVMEFVKKIAVHLPWQESPLILNLKAEDLEGLVKLAGTAAGCREVAGIEINMNCPYSMAATDPRQYWRDYGWLREMIRGVREAAGEKLLIIKVPTTMVDVEDIAAIARECGADGFTSFGALTGCAIDVHSREFRCGNSGSGGYCGPGLKPLALWSCSRVHKAVDIPIFSAGGVTNADDVIEHIMAGAWMVQVGSANLTRPDFMPRLIESLDRRLDELGIRSLDEIRGCVKPH</sequence>
<organism evidence="14 15">
    <name type="scientific">Enterocloster lavalensis</name>
    <dbReference type="NCBI Taxonomy" id="460384"/>
    <lineage>
        <taxon>Bacteria</taxon>
        <taxon>Bacillati</taxon>
        <taxon>Bacillota</taxon>
        <taxon>Clostridia</taxon>
        <taxon>Lachnospirales</taxon>
        <taxon>Lachnospiraceae</taxon>
        <taxon>Enterocloster</taxon>
    </lineage>
</organism>
<evidence type="ECO:0000256" key="11">
    <source>
        <dbReference type="ARBA" id="ARBA00032046"/>
    </source>
</evidence>
<evidence type="ECO:0000256" key="10">
    <source>
        <dbReference type="ARBA" id="ARBA00029718"/>
    </source>
</evidence>
<dbReference type="GO" id="GO:0044205">
    <property type="term" value="P:'de novo' UMP biosynthetic process"/>
    <property type="evidence" value="ECO:0007669"/>
    <property type="project" value="UniProtKB-UniPathway"/>
</dbReference>
<comment type="catalytic activity">
    <reaction evidence="12">
        <text>(S)-dihydroorotate + NAD(+) = orotate + NADH + H(+)</text>
        <dbReference type="Rhea" id="RHEA:13513"/>
        <dbReference type="ChEBI" id="CHEBI:15378"/>
        <dbReference type="ChEBI" id="CHEBI:30839"/>
        <dbReference type="ChEBI" id="CHEBI:30864"/>
        <dbReference type="ChEBI" id="CHEBI:57540"/>
        <dbReference type="ChEBI" id="CHEBI:57945"/>
        <dbReference type="EC" id="1.3.1.14"/>
    </reaction>
</comment>
<keyword evidence="8" id="KW-0665">Pyrimidine biosynthesis</keyword>
<reference evidence="15" key="1">
    <citation type="submission" date="2016-10" db="EMBL/GenBank/DDBJ databases">
        <authorList>
            <person name="Varghese N."/>
            <person name="Submissions S."/>
        </authorList>
    </citation>
    <scope>NUCLEOTIDE SEQUENCE [LARGE SCALE GENOMIC DNA]</scope>
    <source>
        <strain evidence="15">NLAE-zl-G277</strain>
    </source>
</reference>
<dbReference type="UniPathway" id="UPA00070"/>
<dbReference type="PANTHER" id="PTHR48109:SF1">
    <property type="entry name" value="DIHYDROOROTATE DEHYDROGENASE (FUMARATE)"/>
    <property type="match status" value="1"/>
</dbReference>
<comment type="cofactor">
    <cofactor evidence="1">
        <name>FMN</name>
        <dbReference type="ChEBI" id="CHEBI:58210"/>
    </cofactor>
</comment>
<dbReference type="SUPFAM" id="SSF51395">
    <property type="entry name" value="FMN-linked oxidoreductases"/>
    <property type="match status" value="1"/>
</dbReference>
<dbReference type="PANTHER" id="PTHR48109">
    <property type="entry name" value="DIHYDROOROTATE DEHYDROGENASE (QUINONE), MITOCHONDRIAL-RELATED"/>
    <property type="match status" value="1"/>
</dbReference>
<evidence type="ECO:0000256" key="9">
    <source>
        <dbReference type="ARBA" id="ARBA00023002"/>
    </source>
</evidence>
<evidence type="ECO:0000256" key="3">
    <source>
        <dbReference type="ARBA" id="ARBA00004715"/>
    </source>
</evidence>
<gene>
    <name evidence="14" type="ORF">SAMN05216313_11840</name>
</gene>
<evidence type="ECO:0000313" key="14">
    <source>
        <dbReference type="EMBL" id="SET88628.1"/>
    </source>
</evidence>
<dbReference type="EMBL" id="FOIM01000018">
    <property type="protein sequence ID" value="SET88628.1"/>
    <property type="molecule type" value="Genomic_DNA"/>
</dbReference>
<proteinExistence type="predicted"/>
<keyword evidence="6" id="KW-0285">Flavoprotein</keyword>
<dbReference type="RefSeq" id="WP_092366089.1">
    <property type="nucleotide sequence ID" value="NZ_CABJCG010000010.1"/>
</dbReference>
<keyword evidence="7" id="KW-0288">FMN</keyword>
<dbReference type="GO" id="GO:0004589">
    <property type="term" value="F:dihydroorotate dehydrogenase (NAD+) activity"/>
    <property type="evidence" value="ECO:0007669"/>
    <property type="project" value="UniProtKB-EC"/>
</dbReference>
<evidence type="ECO:0000256" key="2">
    <source>
        <dbReference type="ARBA" id="ARBA00003616"/>
    </source>
</evidence>
<feature type="domain" description="Dihydroorotate dehydrogenase catalytic" evidence="13">
    <location>
        <begin position="15"/>
        <end position="294"/>
    </location>
</feature>
<dbReference type="Pfam" id="PF01180">
    <property type="entry name" value="DHO_dh"/>
    <property type="match status" value="1"/>
</dbReference>
<evidence type="ECO:0000256" key="1">
    <source>
        <dbReference type="ARBA" id="ARBA00001917"/>
    </source>
</evidence>
<comment type="function">
    <text evidence="2">Catalyzes the conversion of dihydroorotate to orotate with NAD(+) as electron acceptor.</text>
</comment>
<dbReference type="EC" id="1.3.1.14" evidence="4"/>
<dbReference type="STRING" id="460384.SAMN05216313_11840"/>
<keyword evidence="9" id="KW-0560">Oxidoreductase</keyword>
<name>A0A1I0HWK3_9FIRM</name>
<evidence type="ECO:0000313" key="15">
    <source>
        <dbReference type="Proteomes" id="UP000198508"/>
    </source>
</evidence>
<comment type="pathway">
    <text evidence="3">Pyrimidine metabolism; UMP biosynthesis via de novo pathway; orotate from (S)-dihydroorotate (NAD(+) route): step 1/1.</text>
</comment>